<feature type="repeat" description="TPR" evidence="7">
    <location>
        <begin position="72"/>
        <end position="105"/>
    </location>
</feature>
<dbReference type="NCBIfam" id="NF002725">
    <property type="entry name" value="PRK02603.1"/>
    <property type="match status" value="1"/>
</dbReference>
<evidence type="ECO:0000256" key="5">
    <source>
        <dbReference type="ARBA" id="ARBA00023136"/>
    </source>
</evidence>
<dbReference type="AlphaFoldDB" id="A0A3Q9R494"/>
<feature type="repeat" description="TPR" evidence="7">
    <location>
        <begin position="35"/>
        <end position="68"/>
    </location>
</feature>
<evidence type="ECO:0000256" key="4">
    <source>
        <dbReference type="ARBA" id="ARBA00022803"/>
    </source>
</evidence>
<keyword evidence="8" id="KW-0934">Plastid</keyword>
<comment type="subcellular location">
    <subcellularLocation>
        <location evidence="6">Cellular thylakoid membrane</location>
        <topology evidence="6">Peripheral membrane protein</topology>
    </subcellularLocation>
    <subcellularLocation>
        <location evidence="1">Plastid</location>
    </subcellularLocation>
</comment>
<evidence type="ECO:0000256" key="2">
    <source>
        <dbReference type="ARBA" id="ARBA00022531"/>
    </source>
</evidence>
<geneLocation type="plastid" evidence="8"/>
<accession>A0A3Q9R494</accession>
<evidence type="ECO:0000256" key="3">
    <source>
        <dbReference type="ARBA" id="ARBA00022737"/>
    </source>
</evidence>
<evidence type="ECO:0000256" key="1">
    <source>
        <dbReference type="ARBA" id="ARBA00004474"/>
    </source>
</evidence>
<organism evidence="8">
    <name type="scientific">Selaginella kraussiana</name>
    <dbReference type="NCBI Taxonomy" id="81964"/>
    <lineage>
        <taxon>Eukaryota</taxon>
        <taxon>Viridiplantae</taxon>
        <taxon>Streptophyta</taxon>
        <taxon>Embryophyta</taxon>
        <taxon>Tracheophyta</taxon>
        <taxon>Lycopodiopsida</taxon>
        <taxon>Selaginellales</taxon>
        <taxon>Selaginellaceae</taxon>
        <taxon>Selaginella</taxon>
    </lineage>
</organism>
<evidence type="ECO:0000256" key="7">
    <source>
        <dbReference type="PROSITE-ProRule" id="PRU00339"/>
    </source>
</evidence>
<dbReference type="SUPFAM" id="SSF48452">
    <property type="entry name" value="TPR-like"/>
    <property type="match status" value="1"/>
</dbReference>
<dbReference type="Gene3D" id="1.25.40.10">
    <property type="entry name" value="Tetratricopeptide repeat domain"/>
    <property type="match status" value="1"/>
</dbReference>
<dbReference type="GO" id="GO:0009536">
    <property type="term" value="C:plastid"/>
    <property type="evidence" value="ECO:0007669"/>
    <property type="project" value="UniProtKB-SubCell"/>
</dbReference>
<proteinExistence type="inferred from homology"/>
<dbReference type="GO" id="GO:0015979">
    <property type="term" value="P:photosynthesis"/>
    <property type="evidence" value="ECO:0007669"/>
    <property type="project" value="UniProtKB-UniRule"/>
</dbReference>
<dbReference type="GeneID" id="39110016"/>
<keyword evidence="3 6" id="KW-0677">Repeat</keyword>
<evidence type="ECO:0000313" key="8">
    <source>
        <dbReference type="EMBL" id="AZU95819.1"/>
    </source>
</evidence>
<keyword evidence="4 6" id="KW-0802">TPR repeat</keyword>
<sequence length="169" mass="19068">MPGSQRNDNFIDKTFTIVADALLRIIPTTGRGREAFIYYRDGMSAQSGGEYAEALRNYYEAMRLETDPYDRSYVLYNIGLIHAGSGEHARALEYYFQALERNSSLPQALNNIAVICHYRGEQAINQGDFETPEARSSRAALYWGQAILLAPDNYVEAQNWLGRTGRLGD</sequence>
<dbReference type="GO" id="GO:0042651">
    <property type="term" value="C:thylakoid membrane"/>
    <property type="evidence" value="ECO:0007669"/>
    <property type="project" value="UniProtKB-UniRule"/>
</dbReference>
<dbReference type="SMART" id="SM00028">
    <property type="entry name" value="TPR"/>
    <property type="match status" value="2"/>
</dbReference>
<dbReference type="PROSITE" id="PS50005">
    <property type="entry name" value="TPR"/>
    <property type="match status" value="2"/>
</dbReference>
<keyword evidence="2 6" id="KW-0602">Photosynthesis</keyword>
<dbReference type="InterPro" id="IPR022818">
    <property type="entry name" value="PSI_Ycf3_assembly"/>
</dbReference>
<gene>
    <name evidence="6 8" type="primary">ycf3</name>
</gene>
<feature type="repeat" description="TPR 2" evidence="6">
    <location>
        <begin position="72"/>
        <end position="105"/>
    </location>
</feature>
<evidence type="ECO:0000256" key="6">
    <source>
        <dbReference type="HAMAP-Rule" id="MF_00439"/>
    </source>
</evidence>
<dbReference type="Pfam" id="PF00515">
    <property type="entry name" value="TPR_1"/>
    <property type="match status" value="1"/>
</dbReference>
<dbReference type="InterPro" id="IPR019734">
    <property type="entry name" value="TPR_rpt"/>
</dbReference>
<feature type="repeat" description="TPR 1" evidence="6">
    <location>
        <begin position="35"/>
        <end position="68"/>
    </location>
</feature>
<dbReference type="RefSeq" id="YP_009555702.1">
    <property type="nucleotide sequence ID" value="NC_040926.1"/>
</dbReference>
<dbReference type="EMBL" id="MH549643">
    <property type="protein sequence ID" value="AZU95819.1"/>
    <property type="molecule type" value="Genomic_DNA"/>
</dbReference>
<keyword evidence="5 6" id="KW-0472">Membrane</keyword>
<dbReference type="HAMAP" id="MF_00439">
    <property type="entry name" value="Ycf3"/>
    <property type="match status" value="1"/>
</dbReference>
<reference evidence="8" key="1">
    <citation type="journal article" date="2018" name="New Phytol.">
        <title>Lycophyte plastid genomics: extreme variation in GC, gene and intron content and multiple inversions between a direct and inverted orientation of the rRNA repeat.</title>
        <authorList>
            <person name="Mower J.P."/>
            <person name="Ma P.F."/>
            <person name="Grewe F."/>
            <person name="Taylor A."/>
            <person name="Michael T.P."/>
            <person name="VanBuren R."/>
            <person name="Qiu Y.L."/>
        </authorList>
    </citation>
    <scope>NUCLEOTIDE SEQUENCE</scope>
</reference>
<protein>
    <recommendedName>
        <fullName evidence="6">Photosystem I assembly protein Ycf3</fullName>
    </recommendedName>
</protein>
<dbReference type="InterPro" id="IPR011990">
    <property type="entry name" value="TPR-like_helical_dom_sf"/>
</dbReference>
<feature type="repeat" description="TPR 3" evidence="6">
    <location>
        <begin position="120"/>
        <end position="153"/>
    </location>
</feature>
<name>A0A3Q9R494_9TRAC</name>
<keyword evidence="6" id="KW-0793">Thylakoid</keyword>
<comment type="similarity">
    <text evidence="6">Belongs to the Ycf3 family.</text>
</comment>
<comment type="function">
    <text evidence="6">Seems to be required for the assembly of the photosystem I complex.</text>
</comment>